<dbReference type="GO" id="GO:0009401">
    <property type="term" value="P:phosphoenolpyruvate-dependent sugar phosphotransferase system"/>
    <property type="evidence" value="ECO:0007669"/>
    <property type="project" value="TreeGrafter"/>
</dbReference>
<accession>A0AA48GPG0</accession>
<dbReference type="Pfam" id="PF01380">
    <property type="entry name" value="SIS"/>
    <property type="match status" value="1"/>
</dbReference>
<dbReference type="PANTHER" id="PTHR32502">
    <property type="entry name" value="N-ACETYLGALACTOSAMINE PERMEASE II COMPONENT-RELATED"/>
    <property type="match status" value="1"/>
</dbReference>
<dbReference type="Gene3D" id="3.40.50.10490">
    <property type="entry name" value="Glucose-6-phosphate isomerase like protein, domain 1"/>
    <property type="match status" value="2"/>
</dbReference>
<dbReference type="InterPro" id="IPR050303">
    <property type="entry name" value="GatZ_KbaZ_carbometab"/>
</dbReference>
<keyword evidence="2" id="KW-0413">Isomerase</keyword>
<dbReference type="RefSeq" id="WP_316414473.1">
    <property type="nucleotide sequence ID" value="NZ_AP027080.1"/>
</dbReference>
<dbReference type="SUPFAM" id="SSF53697">
    <property type="entry name" value="SIS domain"/>
    <property type="match status" value="1"/>
</dbReference>
<keyword evidence="3" id="KW-1185">Reference proteome</keyword>
<gene>
    <name evidence="2" type="primary">agaS</name>
    <name evidence="2" type="ORF">METEAL_07560</name>
</gene>
<dbReference type="KEGG" id="msil:METEAL_07560"/>
<organism evidence="2 3">
    <name type="scientific">Mesoterricola silvestris</name>
    <dbReference type="NCBI Taxonomy" id="2927979"/>
    <lineage>
        <taxon>Bacteria</taxon>
        <taxon>Pseudomonadati</taxon>
        <taxon>Acidobacteriota</taxon>
        <taxon>Holophagae</taxon>
        <taxon>Holophagales</taxon>
        <taxon>Holophagaceae</taxon>
        <taxon>Mesoterricola</taxon>
    </lineage>
</organism>
<dbReference type="PANTHER" id="PTHR32502:SF3">
    <property type="entry name" value="D-GALACTOSAMINE-6-PHOSPHATE DEAMINASE AGAS-RELATED"/>
    <property type="match status" value="1"/>
</dbReference>
<dbReference type="GO" id="GO:0005886">
    <property type="term" value="C:plasma membrane"/>
    <property type="evidence" value="ECO:0007669"/>
    <property type="project" value="TreeGrafter"/>
</dbReference>
<dbReference type="EMBL" id="AP027080">
    <property type="protein sequence ID" value="BDU71582.1"/>
    <property type="molecule type" value="Genomic_DNA"/>
</dbReference>
<dbReference type="GO" id="GO:0016853">
    <property type="term" value="F:isomerase activity"/>
    <property type="evidence" value="ECO:0007669"/>
    <property type="project" value="UniProtKB-KW"/>
</dbReference>
<protein>
    <submittedName>
        <fullName evidence="2">Tagatose-6-phosphate ketose/aldose isomerase</fullName>
    </submittedName>
</protein>
<proteinExistence type="predicted"/>
<evidence type="ECO:0000313" key="3">
    <source>
        <dbReference type="Proteomes" id="UP001238179"/>
    </source>
</evidence>
<dbReference type="AlphaFoldDB" id="A0AA48GPG0"/>
<dbReference type="GO" id="GO:1901135">
    <property type="term" value="P:carbohydrate derivative metabolic process"/>
    <property type="evidence" value="ECO:0007669"/>
    <property type="project" value="InterPro"/>
</dbReference>
<reference evidence="3" key="1">
    <citation type="journal article" date="2023" name="Int. J. Syst. Evol. Microbiol.">
        <title>Mesoterricola silvestris gen. nov., sp. nov., Mesoterricola sediminis sp. nov., Geothrix oryzae sp. nov., Geothrix edaphica sp. nov., Geothrix rubra sp. nov., and Geothrix limicola sp. nov., six novel members of Acidobacteriota isolated from soils.</title>
        <authorList>
            <person name="Itoh H."/>
            <person name="Sugisawa Y."/>
            <person name="Mise K."/>
            <person name="Xu Z."/>
            <person name="Kuniyasu M."/>
            <person name="Ushijima N."/>
            <person name="Kawano K."/>
            <person name="Kobayashi E."/>
            <person name="Shiratori Y."/>
            <person name="Masuda Y."/>
            <person name="Senoo K."/>
        </authorList>
    </citation>
    <scope>NUCLEOTIDE SEQUENCE [LARGE SCALE GENOMIC DNA]</scope>
    <source>
        <strain evidence="3">W79</strain>
    </source>
</reference>
<dbReference type="InterPro" id="IPR046348">
    <property type="entry name" value="SIS_dom_sf"/>
</dbReference>
<dbReference type="PROSITE" id="PS51464">
    <property type="entry name" value="SIS"/>
    <property type="match status" value="1"/>
</dbReference>
<sequence length="391" mass="41236">MSAVFSEFDTAALATLGAVHTIPEILGQPALWRGIWTALRGERHNLLPFLAPAALGPDREIVLTGAGSSAYIGELLQGRYALRTGRPVRAVATTDIVTNPEEAFPRDVPTLLISFARSGNSPESVAAVDCADARLGDLRHLVITCNPEGELARHPTPNPRAVFVLPPESDDQGLAMTGSFTGMALAGLLLADLECLDAAKARVERLAAAAAEILATQGDRFRELGSLPFTRAIFLGAGALKAAARESHLKLQELSNGSVICAYDSFLGFRHGPKAAINESTLLVFLFSGRAGLRAYEEDLVGEIRGGVQGLFHLGVGEGLRAPSPMEATIPLPGPMDDEERAICAVLAAQILGVHKAIALGLRPDSPSPAGSISRVVRGVTIYPAPERTRP</sequence>
<feature type="domain" description="SIS" evidence="1">
    <location>
        <begin position="50"/>
        <end position="204"/>
    </location>
</feature>
<dbReference type="GO" id="GO:0097367">
    <property type="term" value="F:carbohydrate derivative binding"/>
    <property type="evidence" value="ECO:0007669"/>
    <property type="project" value="InterPro"/>
</dbReference>
<dbReference type="Proteomes" id="UP001238179">
    <property type="component" value="Chromosome"/>
</dbReference>
<evidence type="ECO:0000259" key="1">
    <source>
        <dbReference type="PROSITE" id="PS51464"/>
    </source>
</evidence>
<evidence type="ECO:0000313" key="2">
    <source>
        <dbReference type="EMBL" id="BDU71582.1"/>
    </source>
</evidence>
<name>A0AA48GPG0_9BACT</name>
<dbReference type="InterPro" id="IPR001347">
    <property type="entry name" value="SIS_dom"/>
</dbReference>